<evidence type="ECO:0000313" key="4">
    <source>
        <dbReference type="EMBL" id="VAW37407.1"/>
    </source>
</evidence>
<sequence length="439" mass="47845">MNYKHPHGHVFYRKMAHARPKIAYGEGIYLFDEDDKPYLDGSGGPMVVNVGHGRSEVVAAMTKQAQQVAYAHAIMFTSEPAEQFSTELAKIVPIPNARFFYLSSGSEVVEGAIKLARQIQQARGENGRSTIISRRQSYHGMSLGALSVSERLGLRAPYLNMLHDMPHIAPPYPYRDPISGEEAAVRLETAILEAGPENVAAFIAEPISGASLGAAVPPDDYWPAIRAICDKYAVLLIADEVLVGLGRTGKWWGIDHWQVQPDIMVTAKGLAGGYFPLGFIAAKHDDVELIRQTLGDWNHGGTFSHHPVGCAVGLATLKILQEERLVENTAVLGPKLGEMLQNALGNHPNVGDIRGRGLFWGIELVQDKGSKEPFPASRHLAWDIWQRAFAKGLIVYYSQGCADGQNGDSLMLGPPLIVNEAQLTEMVGILAEAVQEELA</sequence>
<dbReference type="InterPro" id="IPR005814">
    <property type="entry name" value="Aminotrans_3"/>
</dbReference>
<comment type="similarity">
    <text evidence="2">Belongs to the class-III pyridoxal-phosphate-dependent aminotransferase family.</text>
</comment>
<dbReference type="CDD" id="cd00610">
    <property type="entry name" value="OAT_like"/>
    <property type="match status" value="1"/>
</dbReference>
<dbReference type="Gene3D" id="3.90.1150.10">
    <property type="entry name" value="Aspartate Aminotransferase, domain 1"/>
    <property type="match status" value="1"/>
</dbReference>
<dbReference type="InterPro" id="IPR015422">
    <property type="entry name" value="PyrdxlP-dep_Trfase_small"/>
</dbReference>
<evidence type="ECO:0000256" key="1">
    <source>
        <dbReference type="ARBA" id="ARBA00001933"/>
    </source>
</evidence>
<dbReference type="InterPro" id="IPR049704">
    <property type="entry name" value="Aminotrans_3_PPA_site"/>
</dbReference>
<dbReference type="PANTHER" id="PTHR43094:SF1">
    <property type="entry name" value="AMINOTRANSFERASE CLASS-III"/>
    <property type="match status" value="1"/>
</dbReference>
<organism evidence="4">
    <name type="scientific">hydrothermal vent metagenome</name>
    <dbReference type="NCBI Taxonomy" id="652676"/>
    <lineage>
        <taxon>unclassified sequences</taxon>
        <taxon>metagenomes</taxon>
        <taxon>ecological metagenomes</taxon>
    </lineage>
</organism>
<dbReference type="InterPro" id="IPR015424">
    <property type="entry name" value="PyrdxlP-dep_Trfase"/>
</dbReference>
<comment type="cofactor">
    <cofactor evidence="1">
        <name>pyridoxal 5'-phosphate</name>
        <dbReference type="ChEBI" id="CHEBI:597326"/>
    </cofactor>
</comment>
<dbReference type="Pfam" id="PF00202">
    <property type="entry name" value="Aminotran_3"/>
    <property type="match status" value="1"/>
</dbReference>
<dbReference type="EMBL" id="UOEU01000664">
    <property type="protein sequence ID" value="VAW37407.1"/>
    <property type="molecule type" value="Genomic_DNA"/>
</dbReference>
<dbReference type="SUPFAM" id="SSF53383">
    <property type="entry name" value="PLP-dependent transferases"/>
    <property type="match status" value="1"/>
</dbReference>
<name>A0A3B0VGH2_9ZZZZ</name>
<keyword evidence="3" id="KW-0663">Pyridoxal phosphate</keyword>
<accession>A0A3B0VGH2</accession>
<reference evidence="4" key="1">
    <citation type="submission" date="2018-06" db="EMBL/GenBank/DDBJ databases">
        <authorList>
            <person name="Zhirakovskaya E."/>
        </authorList>
    </citation>
    <scope>NUCLEOTIDE SEQUENCE</scope>
</reference>
<dbReference type="GO" id="GO:0030170">
    <property type="term" value="F:pyridoxal phosphate binding"/>
    <property type="evidence" value="ECO:0007669"/>
    <property type="project" value="InterPro"/>
</dbReference>
<keyword evidence="4" id="KW-0032">Aminotransferase</keyword>
<evidence type="ECO:0000256" key="3">
    <source>
        <dbReference type="ARBA" id="ARBA00022898"/>
    </source>
</evidence>
<dbReference type="PANTHER" id="PTHR43094">
    <property type="entry name" value="AMINOTRANSFERASE"/>
    <property type="match status" value="1"/>
</dbReference>
<dbReference type="InterPro" id="IPR015421">
    <property type="entry name" value="PyrdxlP-dep_Trfase_major"/>
</dbReference>
<dbReference type="PROSITE" id="PS00600">
    <property type="entry name" value="AA_TRANSFER_CLASS_3"/>
    <property type="match status" value="1"/>
</dbReference>
<dbReference type="AlphaFoldDB" id="A0A3B0VGH2"/>
<gene>
    <name evidence="4" type="ORF">MNBD_CHLOROFLEXI01-1720</name>
</gene>
<dbReference type="Gene3D" id="3.40.640.10">
    <property type="entry name" value="Type I PLP-dependent aspartate aminotransferase-like (Major domain)"/>
    <property type="match status" value="1"/>
</dbReference>
<dbReference type="GO" id="GO:0008483">
    <property type="term" value="F:transaminase activity"/>
    <property type="evidence" value="ECO:0007669"/>
    <property type="project" value="UniProtKB-KW"/>
</dbReference>
<evidence type="ECO:0000256" key="2">
    <source>
        <dbReference type="ARBA" id="ARBA00008954"/>
    </source>
</evidence>
<proteinExistence type="inferred from homology"/>
<dbReference type="FunFam" id="3.40.640.10:FF:000004">
    <property type="entry name" value="Acetylornithine aminotransferase"/>
    <property type="match status" value="1"/>
</dbReference>
<keyword evidence="4" id="KW-0808">Transferase</keyword>
<protein>
    <submittedName>
        <fullName evidence="4">Aminotransferase, class III</fullName>
    </submittedName>
</protein>